<evidence type="ECO:0000256" key="5">
    <source>
        <dbReference type="PIRSR" id="PIRSR000185-2"/>
    </source>
</evidence>
<feature type="active site" description="Proton donor" evidence="4">
    <location>
        <position position="106"/>
    </location>
</feature>
<dbReference type="InterPro" id="IPR006097">
    <property type="entry name" value="Glu/Leu/Phe/Val/Trp_DH_dimer"/>
</dbReference>
<dbReference type="InterPro" id="IPR033524">
    <property type="entry name" value="Glu/Leu/Phe/Val_DH_AS"/>
</dbReference>
<dbReference type="RefSeq" id="WP_062277348.1">
    <property type="nucleotide sequence ID" value="NZ_DF968179.1"/>
</dbReference>
<keyword evidence="10" id="KW-1185">Reference proteome</keyword>
<dbReference type="InterPro" id="IPR006095">
    <property type="entry name" value="Glu/Leu/Phe/Val/Trp_DH"/>
</dbReference>
<dbReference type="PIRSF" id="PIRSF000185">
    <property type="entry name" value="Glu_DH"/>
    <property type="match status" value="1"/>
</dbReference>
<evidence type="ECO:0000256" key="7">
    <source>
        <dbReference type="RuleBase" id="RU004417"/>
    </source>
</evidence>
<dbReference type="Pfam" id="PF00208">
    <property type="entry name" value="ELFV_dehydrog"/>
    <property type="match status" value="1"/>
</dbReference>
<dbReference type="SMART" id="SM00839">
    <property type="entry name" value="ELFV_dehydrog"/>
    <property type="match status" value="1"/>
</dbReference>
<dbReference type="SUPFAM" id="SSF53223">
    <property type="entry name" value="Aminoacid dehydrogenase-like, N-terminal domain"/>
    <property type="match status" value="1"/>
</dbReference>
<dbReference type="InterPro" id="IPR006096">
    <property type="entry name" value="Glu/Leu/Phe/Val/Trp_DH_C"/>
</dbReference>
<dbReference type="InterPro" id="IPR014362">
    <property type="entry name" value="Glu_DH"/>
</dbReference>
<sequence>MTEVVNPFEMAQKQFDHVADMLDLDEEVRAYLRYPKKEFHVRIPVRMDNGELKIFDGFRVQHNDALGPNKGGLRFNQHETFDTVRALSMWMTWKCAVANIPLGGGKGGVVVDPTTLSVHEKERLLRNYCRLLWKDFGPRTDIPAPDMGTNAQMMCWFMDEYSQLSGQYTPGVVTGKPVGAGGSLGRNQATGFGVVVCIREAMKKLNLASKGMTASIQGFGNVAQFTAINFIEKLQGIVKCVSCWDRIDKTSYTFYKADGIDPHFLMEITDQYGMIDKKQASEKGYEVLSGDAWLSMDVDVLVPAALEGQITKDNVDKISSQVKIIAEAANGPTTTDADEIIKQKGYFIIPDFLCNAGGVTCSYFESVQNDANFYWSEEEVNGKLDEKMSVAFNSVYEMAKERKVYMRDAAYMVSIQRVVTAMKLRGWV</sequence>
<dbReference type="OrthoDB" id="9803297at2"/>
<gene>
    <name evidence="9" type="ORF">ATC1_11232</name>
</gene>
<dbReference type="STRING" id="1678840.ATC1_11232"/>
<dbReference type="Proteomes" id="UP000053370">
    <property type="component" value="Unassembled WGS sequence"/>
</dbReference>
<dbReference type="AlphaFoldDB" id="A0A0K8PAY0"/>
<reference evidence="9" key="1">
    <citation type="journal article" date="2015" name="Genome Announc.">
        <title>Draft Genome Sequence of Anaerolineae Strain TC1, a Novel Isolate from a Methanogenic Wastewater Treatment System.</title>
        <authorList>
            <person name="Matsuura N."/>
            <person name="Tourlousse D.M."/>
            <person name="Sun L."/>
            <person name="Toyonaga M."/>
            <person name="Kuroda K."/>
            <person name="Ohashi A."/>
            <person name="Cruz R."/>
            <person name="Yamaguchi T."/>
            <person name="Sekiguchi Y."/>
        </authorList>
    </citation>
    <scope>NUCLEOTIDE SEQUENCE [LARGE SCALE GENOMIC DNA]</scope>
    <source>
        <strain evidence="9">TC1</strain>
    </source>
</reference>
<evidence type="ECO:0000313" key="10">
    <source>
        <dbReference type="Proteomes" id="UP000053370"/>
    </source>
</evidence>
<dbReference type="Pfam" id="PF02812">
    <property type="entry name" value="ELFV_dehydrog_N"/>
    <property type="match status" value="1"/>
</dbReference>
<dbReference type="InterPro" id="IPR046346">
    <property type="entry name" value="Aminoacid_DH-like_N_sf"/>
</dbReference>
<accession>A0A0K8PAY0</accession>
<dbReference type="Gene3D" id="3.40.50.10860">
    <property type="entry name" value="Leucine Dehydrogenase, chain A, domain 1"/>
    <property type="match status" value="1"/>
</dbReference>
<organism evidence="9">
    <name type="scientific">Flexilinea flocculi</name>
    <dbReference type="NCBI Taxonomy" id="1678840"/>
    <lineage>
        <taxon>Bacteria</taxon>
        <taxon>Bacillati</taxon>
        <taxon>Chloroflexota</taxon>
        <taxon>Anaerolineae</taxon>
        <taxon>Anaerolineales</taxon>
        <taxon>Anaerolineaceae</taxon>
        <taxon>Flexilinea</taxon>
    </lineage>
</organism>
<dbReference type="InterPro" id="IPR033922">
    <property type="entry name" value="NAD_bind_Glu_DH"/>
</dbReference>
<keyword evidence="5" id="KW-0520">NAD</keyword>
<dbReference type="GO" id="GO:0000166">
    <property type="term" value="F:nucleotide binding"/>
    <property type="evidence" value="ECO:0007669"/>
    <property type="project" value="UniProtKB-KW"/>
</dbReference>
<comment type="similarity">
    <text evidence="1 3 7">Belongs to the Glu/Leu/Phe/Val dehydrogenases family.</text>
</comment>
<dbReference type="GO" id="GO:0004352">
    <property type="term" value="F:glutamate dehydrogenase (NAD+) activity"/>
    <property type="evidence" value="ECO:0007669"/>
    <property type="project" value="TreeGrafter"/>
</dbReference>
<evidence type="ECO:0000256" key="1">
    <source>
        <dbReference type="ARBA" id="ARBA00006382"/>
    </source>
</evidence>
<evidence type="ECO:0000256" key="6">
    <source>
        <dbReference type="PIRSR" id="PIRSR000185-3"/>
    </source>
</evidence>
<dbReference type="Gene3D" id="3.40.50.720">
    <property type="entry name" value="NAD(P)-binding Rossmann-like Domain"/>
    <property type="match status" value="1"/>
</dbReference>
<feature type="binding site" evidence="5">
    <location>
        <position position="94"/>
    </location>
    <ligand>
        <name>substrate</name>
    </ligand>
</feature>
<dbReference type="PANTHER" id="PTHR11606:SF13">
    <property type="entry name" value="GLUTAMATE DEHYDROGENASE 1, MITOCHONDRIAL"/>
    <property type="match status" value="1"/>
</dbReference>
<evidence type="ECO:0000259" key="8">
    <source>
        <dbReference type="SMART" id="SM00839"/>
    </source>
</evidence>
<dbReference type="InterPro" id="IPR036291">
    <property type="entry name" value="NAD(P)-bd_dom_sf"/>
</dbReference>
<feature type="binding site" evidence="5">
    <location>
        <position position="190"/>
    </location>
    <ligand>
        <name>NAD(+)</name>
        <dbReference type="ChEBI" id="CHEBI:57540"/>
    </ligand>
</feature>
<feature type="binding site" evidence="5">
    <location>
        <position position="362"/>
    </location>
    <ligand>
        <name>substrate</name>
    </ligand>
</feature>
<evidence type="ECO:0000313" key="9">
    <source>
        <dbReference type="EMBL" id="GAP39305.1"/>
    </source>
</evidence>
<evidence type="ECO:0000256" key="3">
    <source>
        <dbReference type="PIRNR" id="PIRNR000185"/>
    </source>
</evidence>
<keyword evidence="5" id="KW-0547">Nucleotide-binding</keyword>
<protein>
    <recommendedName>
        <fullName evidence="3">Glutamate dehydrogenase</fullName>
    </recommendedName>
</protein>
<dbReference type="PROSITE" id="PS00074">
    <property type="entry name" value="GLFV_DEHYDROGENASE"/>
    <property type="match status" value="1"/>
</dbReference>
<name>A0A0K8PAY0_9CHLR</name>
<feature type="binding site" evidence="5">
    <location>
        <position position="70"/>
    </location>
    <ligand>
        <name>substrate</name>
    </ligand>
</feature>
<dbReference type="CDD" id="cd01076">
    <property type="entry name" value="NAD_bind_1_Glu_DH"/>
    <property type="match status" value="1"/>
</dbReference>
<feature type="domain" description="Glutamate/phenylalanine/leucine/valine/L-tryptophan dehydrogenase C-terminal" evidence="8">
    <location>
        <begin position="183"/>
        <end position="426"/>
    </location>
</feature>
<dbReference type="GO" id="GO:0006538">
    <property type="term" value="P:L-glutamate catabolic process"/>
    <property type="evidence" value="ECO:0007669"/>
    <property type="project" value="TreeGrafter"/>
</dbReference>
<feature type="site" description="Important for catalysis" evidence="6">
    <location>
        <position position="146"/>
    </location>
</feature>
<keyword evidence="2 3" id="KW-0560">Oxidoreductase</keyword>
<dbReference type="SUPFAM" id="SSF51735">
    <property type="entry name" value="NAD(P)-binding Rossmann-fold domains"/>
    <property type="match status" value="1"/>
</dbReference>
<dbReference type="PATRIC" id="fig|1678840.3.peg.273"/>
<dbReference type="EMBL" id="DF968179">
    <property type="protein sequence ID" value="GAP39305.1"/>
    <property type="molecule type" value="Genomic_DNA"/>
</dbReference>
<evidence type="ECO:0000256" key="2">
    <source>
        <dbReference type="ARBA" id="ARBA00023002"/>
    </source>
</evidence>
<dbReference type="PANTHER" id="PTHR11606">
    <property type="entry name" value="GLUTAMATE DEHYDROGENASE"/>
    <property type="match status" value="1"/>
</dbReference>
<dbReference type="PRINTS" id="PR00082">
    <property type="entry name" value="GLFDHDRGNASE"/>
</dbReference>
<proteinExistence type="inferred from homology"/>
<feature type="binding site" evidence="5">
    <location>
        <position position="221"/>
    </location>
    <ligand>
        <name>NAD(+)</name>
        <dbReference type="ChEBI" id="CHEBI:57540"/>
    </ligand>
</feature>
<evidence type="ECO:0000256" key="4">
    <source>
        <dbReference type="PIRSR" id="PIRSR000185-1"/>
    </source>
</evidence>